<organism evidence="2 3">
    <name type="scientific">Trema orientale</name>
    <name type="common">Charcoal tree</name>
    <name type="synonym">Celtis orientalis</name>
    <dbReference type="NCBI Taxonomy" id="63057"/>
    <lineage>
        <taxon>Eukaryota</taxon>
        <taxon>Viridiplantae</taxon>
        <taxon>Streptophyta</taxon>
        <taxon>Embryophyta</taxon>
        <taxon>Tracheophyta</taxon>
        <taxon>Spermatophyta</taxon>
        <taxon>Magnoliopsida</taxon>
        <taxon>eudicotyledons</taxon>
        <taxon>Gunneridae</taxon>
        <taxon>Pentapetalae</taxon>
        <taxon>rosids</taxon>
        <taxon>fabids</taxon>
        <taxon>Rosales</taxon>
        <taxon>Cannabaceae</taxon>
        <taxon>Trema</taxon>
    </lineage>
</organism>
<gene>
    <name evidence="2" type="ORF">TorRG33x02_184620</name>
</gene>
<comment type="caution">
    <text evidence="2">The sequence shown here is derived from an EMBL/GenBank/DDBJ whole genome shotgun (WGS) entry which is preliminary data.</text>
</comment>
<name>A0A2P5EJR2_TREOI</name>
<feature type="region of interest" description="Disordered" evidence="1">
    <location>
        <begin position="1"/>
        <end position="34"/>
    </location>
</feature>
<keyword evidence="3" id="KW-1185">Reference proteome</keyword>
<dbReference type="Proteomes" id="UP000237000">
    <property type="component" value="Unassembled WGS sequence"/>
</dbReference>
<sequence length="135" mass="15008">MSTCSFMLNGPGFSETWPSPGTRNDEAGSARSMKRPMGRVATWTEIMDMTRGSVRYMKKVLRKERRTQEARPRAHIRKVHTGRVGSSWLDTVSRTSSIGETSSSVDSSRWWVKLPDSISKVPIGGGWGLECGQGM</sequence>
<dbReference type="InParanoid" id="A0A2P5EJR2"/>
<evidence type="ECO:0000313" key="2">
    <source>
        <dbReference type="EMBL" id="PON85732.1"/>
    </source>
</evidence>
<accession>A0A2P5EJR2</accession>
<dbReference type="OrthoDB" id="10318935at2759"/>
<proteinExistence type="predicted"/>
<evidence type="ECO:0000313" key="3">
    <source>
        <dbReference type="Proteomes" id="UP000237000"/>
    </source>
</evidence>
<reference evidence="3" key="1">
    <citation type="submission" date="2016-06" db="EMBL/GenBank/DDBJ databases">
        <title>Parallel loss of symbiosis genes in relatives of nitrogen-fixing non-legume Parasponia.</title>
        <authorList>
            <person name="Van Velzen R."/>
            <person name="Holmer R."/>
            <person name="Bu F."/>
            <person name="Rutten L."/>
            <person name="Van Zeijl A."/>
            <person name="Liu W."/>
            <person name="Santuari L."/>
            <person name="Cao Q."/>
            <person name="Sharma T."/>
            <person name="Shen D."/>
            <person name="Roswanjaya Y."/>
            <person name="Wardhani T."/>
            <person name="Kalhor M.S."/>
            <person name="Jansen J."/>
            <person name="Van den Hoogen J."/>
            <person name="Gungor B."/>
            <person name="Hartog M."/>
            <person name="Hontelez J."/>
            <person name="Verver J."/>
            <person name="Yang W.-C."/>
            <person name="Schijlen E."/>
            <person name="Repin R."/>
            <person name="Schilthuizen M."/>
            <person name="Schranz E."/>
            <person name="Heidstra R."/>
            <person name="Miyata K."/>
            <person name="Fedorova E."/>
            <person name="Kohlen W."/>
            <person name="Bisseling T."/>
            <person name="Smit S."/>
            <person name="Geurts R."/>
        </authorList>
    </citation>
    <scope>NUCLEOTIDE SEQUENCE [LARGE SCALE GENOMIC DNA]</scope>
    <source>
        <strain evidence="3">cv. RG33-2</strain>
    </source>
</reference>
<dbReference type="AlphaFoldDB" id="A0A2P5EJR2"/>
<protein>
    <submittedName>
        <fullName evidence="2">Uncharacterized protein</fullName>
    </submittedName>
</protein>
<dbReference type="EMBL" id="JXTC01000143">
    <property type="protein sequence ID" value="PON85732.1"/>
    <property type="molecule type" value="Genomic_DNA"/>
</dbReference>
<evidence type="ECO:0000256" key="1">
    <source>
        <dbReference type="SAM" id="MobiDB-lite"/>
    </source>
</evidence>